<dbReference type="EMBL" id="JANSHE010007370">
    <property type="protein sequence ID" value="KAJ2961671.1"/>
    <property type="molecule type" value="Genomic_DNA"/>
</dbReference>
<evidence type="ECO:0000313" key="2">
    <source>
        <dbReference type="Proteomes" id="UP001144978"/>
    </source>
</evidence>
<reference evidence="1" key="1">
    <citation type="submission" date="2022-08" db="EMBL/GenBank/DDBJ databases">
        <title>Genome Sequence of Pycnoporus sanguineus.</title>
        <authorList>
            <person name="Buettner E."/>
        </authorList>
    </citation>
    <scope>NUCLEOTIDE SEQUENCE</scope>
    <source>
        <strain evidence="1">CG-C14</strain>
    </source>
</reference>
<gene>
    <name evidence="1" type="ORF">NUW54_g14374</name>
</gene>
<keyword evidence="2" id="KW-1185">Reference proteome</keyword>
<comment type="caution">
    <text evidence="1">The sequence shown here is derived from an EMBL/GenBank/DDBJ whole genome shotgun (WGS) entry which is preliminary data.</text>
</comment>
<organism evidence="1 2">
    <name type="scientific">Trametes sanguinea</name>
    <dbReference type="NCBI Taxonomy" id="158606"/>
    <lineage>
        <taxon>Eukaryota</taxon>
        <taxon>Fungi</taxon>
        <taxon>Dikarya</taxon>
        <taxon>Basidiomycota</taxon>
        <taxon>Agaricomycotina</taxon>
        <taxon>Agaricomycetes</taxon>
        <taxon>Polyporales</taxon>
        <taxon>Polyporaceae</taxon>
        <taxon>Trametes</taxon>
    </lineage>
</organism>
<evidence type="ECO:0000313" key="1">
    <source>
        <dbReference type="EMBL" id="KAJ2961671.1"/>
    </source>
</evidence>
<protein>
    <submittedName>
        <fullName evidence="1">Uncharacterized protein</fullName>
    </submittedName>
</protein>
<dbReference type="Proteomes" id="UP001144978">
    <property type="component" value="Unassembled WGS sequence"/>
</dbReference>
<name>A0ACC1MET2_9APHY</name>
<proteinExistence type="predicted"/>
<sequence length="179" mass="20355">MAWRVPEDESVRDGHDMGEAWYRLPNVPSPAPARPALPRDLHGPQRTAARRVVRPRLGPYEVAEYCIQQRTRVLVLLNAWLDSRTGKDGKGIEAHPEDGEDADEETDWRTIEYWAMRLRPLWAKVVQEAQSSTGTTHQSKRKRETETGGTRMRSFLSSSATDPGRRTVRGPVMLPTDVR</sequence>
<accession>A0ACC1MET2</accession>